<accession>A0A8J6UIX3</accession>
<dbReference type="Proteomes" id="UP000638014">
    <property type="component" value="Unassembled WGS sequence"/>
</dbReference>
<reference evidence="2" key="1">
    <citation type="submission" date="2020-09" db="EMBL/GenBank/DDBJ databases">
        <title>A novel bacterium of genus Neiella, isolated from South China Sea.</title>
        <authorList>
            <person name="Huang H."/>
            <person name="Mo K."/>
            <person name="Hu Y."/>
        </authorList>
    </citation>
    <scope>NUCLEOTIDE SEQUENCE</scope>
    <source>
        <strain evidence="2">HB171785</strain>
    </source>
</reference>
<feature type="transmembrane region" description="Helical" evidence="1">
    <location>
        <begin position="43"/>
        <end position="68"/>
    </location>
</feature>
<dbReference type="AlphaFoldDB" id="A0A8J6UIX3"/>
<protein>
    <submittedName>
        <fullName evidence="2">Uncharacterized protein</fullName>
    </submittedName>
</protein>
<name>A0A8J6UIX3_9GAMM</name>
<keyword evidence="1" id="KW-0812">Transmembrane</keyword>
<evidence type="ECO:0000256" key="1">
    <source>
        <dbReference type="SAM" id="Phobius"/>
    </source>
</evidence>
<keyword evidence="1" id="KW-1133">Transmembrane helix</keyword>
<organism evidence="2 3">
    <name type="scientific">Neiella litorisoli</name>
    <dbReference type="NCBI Taxonomy" id="2771431"/>
    <lineage>
        <taxon>Bacteria</taxon>
        <taxon>Pseudomonadati</taxon>
        <taxon>Pseudomonadota</taxon>
        <taxon>Gammaproteobacteria</taxon>
        <taxon>Alteromonadales</taxon>
        <taxon>Echinimonadaceae</taxon>
        <taxon>Neiella</taxon>
    </lineage>
</organism>
<proteinExistence type="predicted"/>
<evidence type="ECO:0000313" key="2">
    <source>
        <dbReference type="EMBL" id="MBD1389373.1"/>
    </source>
</evidence>
<dbReference type="EMBL" id="JACXAF010000009">
    <property type="protein sequence ID" value="MBD1389373.1"/>
    <property type="molecule type" value="Genomic_DNA"/>
</dbReference>
<keyword evidence="3" id="KW-1185">Reference proteome</keyword>
<dbReference type="RefSeq" id="WP_191144482.1">
    <property type="nucleotide sequence ID" value="NZ_JACXAF010000009.1"/>
</dbReference>
<sequence length="70" mass="7267">MNKFTQVLFGSVLAVLLAIGASLFVAGLTTIGIGPLSVSQLHFAVWSLVIGAVLMVAFIGGNIVMLLYSD</sequence>
<comment type="caution">
    <text evidence="2">The sequence shown here is derived from an EMBL/GenBank/DDBJ whole genome shotgun (WGS) entry which is preliminary data.</text>
</comment>
<gene>
    <name evidence="2" type="ORF">IC617_08040</name>
</gene>
<keyword evidence="1" id="KW-0472">Membrane</keyword>
<feature type="transmembrane region" description="Helical" evidence="1">
    <location>
        <begin position="7"/>
        <end position="31"/>
    </location>
</feature>
<evidence type="ECO:0000313" key="3">
    <source>
        <dbReference type="Proteomes" id="UP000638014"/>
    </source>
</evidence>